<dbReference type="InterPro" id="IPR004839">
    <property type="entry name" value="Aminotransferase_I/II_large"/>
</dbReference>
<comment type="similarity">
    <text evidence="2 6">Belongs to the class-I pyridoxal-phosphate-dependent aminotransferase family.</text>
</comment>
<dbReference type="Proteomes" id="UP000319817">
    <property type="component" value="Chromosome"/>
</dbReference>
<accession>A0A517NTY2</accession>
<dbReference type="FunFam" id="3.40.640.10:FF:000033">
    <property type="entry name" value="Aspartate aminotransferase"/>
    <property type="match status" value="1"/>
</dbReference>
<keyword evidence="5" id="KW-0663">Pyridoxal phosphate</keyword>
<evidence type="ECO:0000256" key="3">
    <source>
        <dbReference type="ARBA" id="ARBA00022576"/>
    </source>
</evidence>
<dbReference type="GO" id="GO:0008483">
    <property type="term" value="F:transaminase activity"/>
    <property type="evidence" value="ECO:0007669"/>
    <property type="project" value="UniProtKB-KW"/>
</dbReference>
<proteinExistence type="inferred from homology"/>
<dbReference type="Pfam" id="PF00155">
    <property type="entry name" value="Aminotran_1_2"/>
    <property type="match status" value="1"/>
</dbReference>
<dbReference type="PROSITE" id="PS00105">
    <property type="entry name" value="AA_TRANSFER_CLASS_1"/>
    <property type="match status" value="1"/>
</dbReference>
<dbReference type="EC" id="2.6.1.-" evidence="6"/>
<dbReference type="AlphaFoldDB" id="A0A517NTY2"/>
<dbReference type="InterPro" id="IPR050596">
    <property type="entry name" value="AspAT/PAT-like"/>
</dbReference>
<dbReference type="InterPro" id="IPR015424">
    <property type="entry name" value="PyrdxlP-dep_Trfase"/>
</dbReference>
<feature type="domain" description="Aminotransferase class I/classII large" evidence="7">
    <location>
        <begin position="29"/>
        <end position="361"/>
    </location>
</feature>
<evidence type="ECO:0000256" key="2">
    <source>
        <dbReference type="ARBA" id="ARBA00007441"/>
    </source>
</evidence>
<organism evidence="8 9">
    <name type="scientific">Stieleria marina</name>
    <dbReference type="NCBI Taxonomy" id="1930275"/>
    <lineage>
        <taxon>Bacteria</taxon>
        <taxon>Pseudomonadati</taxon>
        <taxon>Planctomycetota</taxon>
        <taxon>Planctomycetia</taxon>
        <taxon>Pirellulales</taxon>
        <taxon>Pirellulaceae</taxon>
        <taxon>Stieleria</taxon>
    </lineage>
</organism>
<evidence type="ECO:0000256" key="6">
    <source>
        <dbReference type="RuleBase" id="RU000481"/>
    </source>
</evidence>
<dbReference type="InterPro" id="IPR015421">
    <property type="entry name" value="PyrdxlP-dep_Trfase_major"/>
</dbReference>
<gene>
    <name evidence="8" type="ORF">K239x_25400</name>
</gene>
<evidence type="ECO:0000256" key="1">
    <source>
        <dbReference type="ARBA" id="ARBA00001933"/>
    </source>
</evidence>
<dbReference type="GO" id="GO:0006520">
    <property type="term" value="P:amino acid metabolic process"/>
    <property type="evidence" value="ECO:0007669"/>
    <property type="project" value="InterPro"/>
</dbReference>
<dbReference type="OrthoDB" id="231967at2"/>
<dbReference type="EMBL" id="CP036526">
    <property type="protein sequence ID" value="QDT10583.1"/>
    <property type="molecule type" value="Genomic_DNA"/>
</dbReference>
<dbReference type="PANTHER" id="PTHR46383:SF1">
    <property type="entry name" value="ASPARTATE AMINOTRANSFERASE"/>
    <property type="match status" value="1"/>
</dbReference>
<evidence type="ECO:0000256" key="4">
    <source>
        <dbReference type="ARBA" id="ARBA00022679"/>
    </source>
</evidence>
<keyword evidence="9" id="KW-1185">Reference proteome</keyword>
<evidence type="ECO:0000256" key="5">
    <source>
        <dbReference type="ARBA" id="ARBA00022898"/>
    </source>
</evidence>
<comment type="cofactor">
    <cofactor evidence="1 6">
        <name>pyridoxal 5'-phosphate</name>
        <dbReference type="ChEBI" id="CHEBI:597326"/>
    </cofactor>
</comment>
<evidence type="ECO:0000313" key="9">
    <source>
        <dbReference type="Proteomes" id="UP000319817"/>
    </source>
</evidence>
<sequence length="368" mass="40403">MHPWIADRTTTFDASGIRRVFDLAAKLKDPINLSIGQPDFDVPTEVQDAAIEAIRSGKNAYSPTQGIAPLRAALKAEIAAKYPHEDRDVFVSSGTSGGLMLAMMAMVNPGDEVIYLDPYFVMYPALLKMCGGVPVPIDSYPDFQLDPDKIETAITPRTKMILVNSPGNPTGVTATEEQLEAVAKIAAKHNIALLSDEIYSQFCYDGPYASPAKHNDQTIVIDGFSKSHAMTGWRVGYVHGPSEIIATMLKIQQYSFVCSPQPAQWGALRAMEVNLSGHIDDYRQKRDLIAGELADYYEFTRPGGAFYLFAKAPIDSGERFVEQAIEKGLLIIPGKIFSDKDSHFRISFAAPNETLHKGIEVLKQLAKS</sequence>
<name>A0A517NTY2_9BACT</name>
<protein>
    <recommendedName>
        <fullName evidence="6">Aminotransferase</fullName>
        <ecNumber evidence="6">2.6.1.-</ecNumber>
    </recommendedName>
</protein>
<dbReference type="InterPro" id="IPR004838">
    <property type="entry name" value="NHTrfase_class1_PyrdxlP-BS"/>
</dbReference>
<reference evidence="8 9" key="1">
    <citation type="submission" date="2019-02" db="EMBL/GenBank/DDBJ databases">
        <title>Deep-cultivation of Planctomycetes and their phenomic and genomic characterization uncovers novel biology.</title>
        <authorList>
            <person name="Wiegand S."/>
            <person name="Jogler M."/>
            <person name="Boedeker C."/>
            <person name="Pinto D."/>
            <person name="Vollmers J."/>
            <person name="Rivas-Marin E."/>
            <person name="Kohn T."/>
            <person name="Peeters S.H."/>
            <person name="Heuer A."/>
            <person name="Rast P."/>
            <person name="Oberbeckmann S."/>
            <person name="Bunk B."/>
            <person name="Jeske O."/>
            <person name="Meyerdierks A."/>
            <person name="Storesund J.E."/>
            <person name="Kallscheuer N."/>
            <person name="Luecker S."/>
            <person name="Lage O.M."/>
            <person name="Pohl T."/>
            <person name="Merkel B.J."/>
            <person name="Hornburger P."/>
            <person name="Mueller R.-W."/>
            <person name="Bruemmer F."/>
            <person name="Labrenz M."/>
            <person name="Spormann A.M."/>
            <person name="Op den Camp H."/>
            <person name="Overmann J."/>
            <person name="Amann R."/>
            <person name="Jetten M.S.M."/>
            <person name="Mascher T."/>
            <person name="Medema M.H."/>
            <person name="Devos D.P."/>
            <person name="Kaster A.-K."/>
            <person name="Ovreas L."/>
            <person name="Rohde M."/>
            <person name="Galperin M.Y."/>
            <person name="Jogler C."/>
        </authorList>
    </citation>
    <scope>NUCLEOTIDE SEQUENCE [LARGE SCALE GENOMIC DNA]</scope>
    <source>
        <strain evidence="8 9">K23_9</strain>
    </source>
</reference>
<dbReference type="PANTHER" id="PTHR46383">
    <property type="entry name" value="ASPARTATE AMINOTRANSFERASE"/>
    <property type="match status" value="1"/>
</dbReference>
<keyword evidence="3 6" id="KW-0032">Aminotransferase</keyword>
<dbReference type="SUPFAM" id="SSF53383">
    <property type="entry name" value="PLP-dependent transferases"/>
    <property type="match status" value="1"/>
</dbReference>
<dbReference type="GO" id="GO:0030170">
    <property type="term" value="F:pyridoxal phosphate binding"/>
    <property type="evidence" value="ECO:0007669"/>
    <property type="project" value="InterPro"/>
</dbReference>
<dbReference type="CDD" id="cd00609">
    <property type="entry name" value="AAT_like"/>
    <property type="match status" value="1"/>
</dbReference>
<dbReference type="Gene3D" id="3.40.640.10">
    <property type="entry name" value="Type I PLP-dependent aspartate aminotransferase-like (Major domain)"/>
    <property type="match status" value="1"/>
</dbReference>
<evidence type="ECO:0000313" key="8">
    <source>
        <dbReference type="EMBL" id="QDT10583.1"/>
    </source>
</evidence>
<keyword evidence="4 6" id="KW-0808">Transferase</keyword>
<dbReference type="RefSeq" id="WP_145418250.1">
    <property type="nucleotide sequence ID" value="NZ_CP036526.1"/>
</dbReference>
<evidence type="ECO:0000259" key="7">
    <source>
        <dbReference type="Pfam" id="PF00155"/>
    </source>
</evidence>